<accession>A0ABV9QRR3</accession>
<feature type="domain" description="Bacterial type II secretion system protein E" evidence="4">
    <location>
        <begin position="116"/>
        <end position="461"/>
    </location>
</feature>
<protein>
    <submittedName>
        <fullName evidence="5">GspE/PulE family protein</fullName>
    </submittedName>
</protein>
<dbReference type="RefSeq" id="WP_379788878.1">
    <property type="nucleotide sequence ID" value="NZ_JBHSHL010000045.1"/>
</dbReference>
<evidence type="ECO:0000256" key="1">
    <source>
        <dbReference type="ARBA" id="ARBA00006611"/>
    </source>
</evidence>
<dbReference type="Gene3D" id="3.40.50.300">
    <property type="entry name" value="P-loop containing nucleotide triphosphate hydrolases"/>
    <property type="match status" value="1"/>
</dbReference>
<dbReference type="PANTHER" id="PTHR30258">
    <property type="entry name" value="TYPE II SECRETION SYSTEM PROTEIN GSPE-RELATED"/>
    <property type="match status" value="1"/>
</dbReference>
<dbReference type="InterPro" id="IPR027417">
    <property type="entry name" value="P-loop_NTPase"/>
</dbReference>
<evidence type="ECO:0000256" key="2">
    <source>
        <dbReference type="ARBA" id="ARBA00022741"/>
    </source>
</evidence>
<dbReference type="Pfam" id="PF00437">
    <property type="entry name" value="T2SSE"/>
    <property type="match status" value="1"/>
</dbReference>
<sequence length="490" mass="55171">MATAFGGGSSGRVRRGMNRMYEKIREEALGLVREELARKYRVFPCSLEDKVLSVLCPEEGMENRQGFEQEVAKEGIEKVDYRPAPLLQINKNISTYYTLALSNAQIGDTIRACVEQRSVTSLLDYILKEALELKASDVHLFFMSSALAVRMRIKGELKTLCFLEAELGEQLIRAVKVRSEIEISKSRNPKDGKMRYHTAEGTIDVRVSVIATITGEKLHLRLLNLMDSPENLEDLEMEEEKLRELKNFLYRDSGFLLITGPTSSGKSTTMRCALGEMHDGRRHIISLEDPVEYVVEGITQVQVNAENEYGFLNALRAMLRQDPDVLAIGEVRDYESCNTAIQSSLTGHFVISTLHTKSAESAVDRIVSLGISSQLLALSLGMIINQRLVRILCPHCKEGTVYHGRGEESLGVKEGQLLYEKRGCPCCQHTGYSRRRAVFSIRNISLEDREMLIRTGHIPQKKEESITSEVSRLLHLGELSLEDALRFRGE</sequence>
<keyword evidence="2" id="KW-0547">Nucleotide-binding</keyword>
<organism evidence="5 6">
    <name type="scientific">Filifactor villosus</name>
    <dbReference type="NCBI Taxonomy" id="29374"/>
    <lineage>
        <taxon>Bacteria</taxon>
        <taxon>Bacillati</taxon>
        <taxon>Bacillota</taxon>
        <taxon>Clostridia</taxon>
        <taxon>Peptostreptococcales</taxon>
        <taxon>Filifactoraceae</taxon>
        <taxon>Filifactor</taxon>
    </lineage>
</organism>
<dbReference type="Proteomes" id="UP001595916">
    <property type="component" value="Unassembled WGS sequence"/>
</dbReference>
<dbReference type="SUPFAM" id="SSF52540">
    <property type="entry name" value="P-loop containing nucleoside triphosphate hydrolases"/>
    <property type="match status" value="1"/>
</dbReference>
<gene>
    <name evidence="5" type="ORF">ACFO4R_09555</name>
</gene>
<evidence type="ECO:0000256" key="3">
    <source>
        <dbReference type="ARBA" id="ARBA00022840"/>
    </source>
</evidence>
<keyword evidence="3" id="KW-0067">ATP-binding</keyword>
<dbReference type="Gene3D" id="3.30.450.90">
    <property type="match status" value="1"/>
</dbReference>
<dbReference type="PANTHER" id="PTHR30258:SF2">
    <property type="entry name" value="COMG OPERON PROTEIN 1"/>
    <property type="match status" value="1"/>
</dbReference>
<evidence type="ECO:0000313" key="6">
    <source>
        <dbReference type="Proteomes" id="UP001595916"/>
    </source>
</evidence>
<evidence type="ECO:0000259" key="4">
    <source>
        <dbReference type="Pfam" id="PF00437"/>
    </source>
</evidence>
<name>A0ABV9QRR3_9FIRM</name>
<comment type="similarity">
    <text evidence="1">Belongs to the GSP E family.</text>
</comment>
<keyword evidence="6" id="KW-1185">Reference proteome</keyword>
<dbReference type="CDD" id="cd01129">
    <property type="entry name" value="PulE-GspE-like"/>
    <property type="match status" value="1"/>
</dbReference>
<proteinExistence type="inferred from homology"/>
<reference evidence="6" key="1">
    <citation type="journal article" date="2019" name="Int. J. Syst. Evol. Microbiol.">
        <title>The Global Catalogue of Microorganisms (GCM) 10K type strain sequencing project: providing services to taxonomists for standard genome sequencing and annotation.</title>
        <authorList>
            <consortium name="The Broad Institute Genomics Platform"/>
            <consortium name="The Broad Institute Genome Sequencing Center for Infectious Disease"/>
            <person name="Wu L."/>
            <person name="Ma J."/>
        </authorList>
    </citation>
    <scope>NUCLEOTIDE SEQUENCE [LARGE SCALE GENOMIC DNA]</scope>
    <source>
        <strain evidence="6">CCUG 46385</strain>
    </source>
</reference>
<comment type="caution">
    <text evidence="5">The sequence shown here is derived from an EMBL/GenBank/DDBJ whole genome shotgun (WGS) entry which is preliminary data.</text>
</comment>
<dbReference type="InterPro" id="IPR001482">
    <property type="entry name" value="T2SS/T4SS_dom"/>
</dbReference>
<dbReference type="EMBL" id="JBHSHL010000045">
    <property type="protein sequence ID" value="MFC4805326.1"/>
    <property type="molecule type" value="Genomic_DNA"/>
</dbReference>
<evidence type="ECO:0000313" key="5">
    <source>
        <dbReference type="EMBL" id="MFC4805326.1"/>
    </source>
</evidence>